<dbReference type="RefSeq" id="WP_050531743.1">
    <property type="nucleotide sequence ID" value="NZ_AQQZ01000007.1"/>
</dbReference>
<protein>
    <recommendedName>
        <fullName evidence="5">HTH lysR-type domain-containing protein</fullName>
    </recommendedName>
</protein>
<evidence type="ECO:0000256" key="4">
    <source>
        <dbReference type="ARBA" id="ARBA00023163"/>
    </source>
</evidence>
<dbReference type="SUPFAM" id="SSF53850">
    <property type="entry name" value="Periplasmic binding protein-like II"/>
    <property type="match status" value="1"/>
</dbReference>
<evidence type="ECO:0000313" key="6">
    <source>
        <dbReference type="EMBL" id="KNG92798.1"/>
    </source>
</evidence>
<dbReference type="InterPro" id="IPR036390">
    <property type="entry name" value="WH_DNA-bd_sf"/>
</dbReference>
<dbReference type="GO" id="GO:0043565">
    <property type="term" value="F:sequence-specific DNA binding"/>
    <property type="evidence" value="ECO:0007669"/>
    <property type="project" value="TreeGrafter"/>
</dbReference>
<dbReference type="GO" id="GO:0006351">
    <property type="term" value="P:DNA-templated transcription"/>
    <property type="evidence" value="ECO:0007669"/>
    <property type="project" value="TreeGrafter"/>
</dbReference>
<dbReference type="Proteomes" id="UP000036938">
    <property type="component" value="Unassembled WGS sequence"/>
</dbReference>
<dbReference type="Gene3D" id="3.40.190.10">
    <property type="entry name" value="Periplasmic binding protein-like II"/>
    <property type="match status" value="2"/>
</dbReference>
<reference evidence="6 7" key="1">
    <citation type="journal article" date="2015" name="Int. J. Syst. Evol. Microbiol.">
        <title>Aestuariivita atlantica sp. nov., isolated from deep sea sediment of the Atlantic Ocean.</title>
        <authorList>
            <person name="Li G."/>
            <person name="Lai Q."/>
            <person name="Du Y."/>
            <person name="Liu X."/>
            <person name="Sun F."/>
            <person name="Shao Z."/>
        </authorList>
    </citation>
    <scope>NUCLEOTIDE SEQUENCE [LARGE SCALE GENOMIC DNA]</scope>
    <source>
        <strain evidence="6 7">22II-S11-z3</strain>
    </source>
</reference>
<evidence type="ECO:0000259" key="5">
    <source>
        <dbReference type="PROSITE" id="PS50931"/>
    </source>
</evidence>
<comment type="caution">
    <text evidence="6">The sequence shown here is derived from an EMBL/GenBank/DDBJ whole genome shotgun (WGS) entry which is preliminary data.</text>
</comment>
<evidence type="ECO:0000313" key="7">
    <source>
        <dbReference type="Proteomes" id="UP000036938"/>
    </source>
</evidence>
<name>A0A0L1JN14_9RHOB</name>
<dbReference type="InterPro" id="IPR000847">
    <property type="entry name" value="LysR_HTH_N"/>
</dbReference>
<dbReference type="PRINTS" id="PR00039">
    <property type="entry name" value="HTHLYSR"/>
</dbReference>
<dbReference type="PANTHER" id="PTHR30537:SF74">
    <property type="entry name" value="HTH-TYPE TRANSCRIPTIONAL REGULATOR TRPI"/>
    <property type="match status" value="1"/>
</dbReference>
<dbReference type="AlphaFoldDB" id="A0A0L1JN14"/>
<gene>
    <name evidence="6" type="ORF">ATO11_15105</name>
</gene>
<dbReference type="PANTHER" id="PTHR30537">
    <property type="entry name" value="HTH-TYPE TRANSCRIPTIONAL REGULATOR"/>
    <property type="match status" value="1"/>
</dbReference>
<proteinExistence type="inferred from homology"/>
<keyword evidence="3" id="KW-0238">DNA-binding</keyword>
<organism evidence="6 7">
    <name type="scientific">Pseudaestuariivita atlantica</name>
    <dbReference type="NCBI Taxonomy" id="1317121"/>
    <lineage>
        <taxon>Bacteria</taxon>
        <taxon>Pseudomonadati</taxon>
        <taxon>Pseudomonadota</taxon>
        <taxon>Alphaproteobacteria</taxon>
        <taxon>Rhodobacterales</taxon>
        <taxon>Paracoccaceae</taxon>
        <taxon>Pseudaestuariivita</taxon>
    </lineage>
</organism>
<comment type="similarity">
    <text evidence="1">Belongs to the LysR transcriptional regulatory family.</text>
</comment>
<evidence type="ECO:0000256" key="2">
    <source>
        <dbReference type="ARBA" id="ARBA00023015"/>
    </source>
</evidence>
<feature type="domain" description="HTH lysR-type" evidence="5">
    <location>
        <begin position="7"/>
        <end position="62"/>
    </location>
</feature>
<dbReference type="SUPFAM" id="SSF46785">
    <property type="entry name" value="Winged helix' DNA-binding domain"/>
    <property type="match status" value="1"/>
</dbReference>
<dbReference type="InterPro" id="IPR036388">
    <property type="entry name" value="WH-like_DNA-bd_sf"/>
</dbReference>
<dbReference type="InterPro" id="IPR005119">
    <property type="entry name" value="LysR_subst-bd"/>
</dbReference>
<dbReference type="Pfam" id="PF03466">
    <property type="entry name" value="LysR_substrate"/>
    <property type="match status" value="1"/>
</dbReference>
<keyword evidence="7" id="KW-1185">Reference proteome</keyword>
<keyword evidence="4" id="KW-0804">Transcription</keyword>
<dbReference type="Pfam" id="PF00126">
    <property type="entry name" value="HTH_1"/>
    <property type="match status" value="1"/>
</dbReference>
<keyword evidence="2" id="KW-0805">Transcription regulation</keyword>
<dbReference type="EMBL" id="AQQZ01000007">
    <property type="protein sequence ID" value="KNG92798.1"/>
    <property type="molecule type" value="Genomic_DNA"/>
</dbReference>
<evidence type="ECO:0000256" key="3">
    <source>
        <dbReference type="ARBA" id="ARBA00023125"/>
    </source>
</evidence>
<dbReference type="PROSITE" id="PS50931">
    <property type="entry name" value="HTH_LYSR"/>
    <property type="match status" value="1"/>
</dbReference>
<accession>A0A0L1JN14</accession>
<sequence>MRAVSHLKGWQAADAVARLGGVAAAAAELGVTEAAVTAQIRRLEARLGRDLFRRTSAGLVPTSSLAGEREALARAFAALGEVAGRLDGAEMPDHLSITVTQTFAEVWLPRHLPDLFATEAELDLRLDTRWEVVDLSRSDIQFAIRYMDDPGPDLGSVDLMPSGVVPICTRDFARRYGLGPETRTLAGVPMVWSPVATSDPEWCGWHEWAARTGIEVDPQGAGAGAAVEMSASGARMARMGLGLVLGGLADSLHGVMDGELVMPLGPRSVVPARFWHRLVWQKARRLGPVQRRFRDWMAAKAAADRAAMRRTFGV</sequence>
<dbReference type="GO" id="GO:0003700">
    <property type="term" value="F:DNA-binding transcription factor activity"/>
    <property type="evidence" value="ECO:0007669"/>
    <property type="project" value="InterPro"/>
</dbReference>
<evidence type="ECO:0000256" key="1">
    <source>
        <dbReference type="ARBA" id="ARBA00009437"/>
    </source>
</evidence>
<dbReference type="Gene3D" id="1.10.10.10">
    <property type="entry name" value="Winged helix-like DNA-binding domain superfamily/Winged helix DNA-binding domain"/>
    <property type="match status" value="1"/>
</dbReference>
<dbReference type="InterPro" id="IPR058163">
    <property type="entry name" value="LysR-type_TF_proteobact-type"/>
</dbReference>